<sequence length="79" mass="8968">MSVVAESLDAEALESAVLQLPISERARLAARLLSSLDEDAVREEAWDREIAERMRAYEAGEMRTFSPEEVFKRSAELLR</sequence>
<dbReference type="RefSeq" id="WP_170036967.1">
    <property type="nucleotide sequence ID" value="NZ_JABDTL010000002.1"/>
</dbReference>
<proteinExistence type="predicted"/>
<dbReference type="EMBL" id="JACHIA010000019">
    <property type="protein sequence ID" value="MBB6072879.1"/>
    <property type="molecule type" value="Genomic_DNA"/>
</dbReference>
<dbReference type="NCBIfam" id="TIGR02574">
    <property type="entry name" value="stabl_TIGR02574"/>
    <property type="match status" value="1"/>
</dbReference>
<accession>A0A841H535</accession>
<gene>
    <name evidence="1" type="ORF">HNQ61_004545</name>
</gene>
<dbReference type="Pfam" id="PF09720">
    <property type="entry name" value="Unstab_antitox"/>
    <property type="match status" value="1"/>
</dbReference>
<dbReference type="Proteomes" id="UP000582837">
    <property type="component" value="Unassembled WGS sequence"/>
</dbReference>
<evidence type="ECO:0000313" key="2">
    <source>
        <dbReference type="Proteomes" id="UP000582837"/>
    </source>
</evidence>
<dbReference type="AlphaFoldDB" id="A0A841H535"/>
<name>A0A841H535_9BACT</name>
<reference evidence="1 2" key="1">
    <citation type="submission" date="2020-08" db="EMBL/GenBank/DDBJ databases">
        <title>Genomic Encyclopedia of Type Strains, Phase IV (KMG-IV): sequencing the most valuable type-strain genomes for metagenomic binning, comparative biology and taxonomic classification.</title>
        <authorList>
            <person name="Goeker M."/>
        </authorList>
    </citation>
    <scope>NUCLEOTIDE SEQUENCE [LARGE SCALE GENOMIC DNA]</scope>
    <source>
        <strain evidence="1 2">DSM 29007</strain>
    </source>
</reference>
<protein>
    <submittedName>
        <fullName evidence="1">Putative addiction module component (TIGR02574 family)</fullName>
    </submittedName>
</protein>
<dbReference type="InterPro" id="IPR013406">
    <property type="entry name" value="CHP02574_addiction_mod"/>
</dbReference>
<keyword evidence="2" id="KW-1185">Reference proteome</keyword>
<evidence type="ECO:0000313" key="1">
    <source>
        <dbReference type="EMBL" id="MBB6072879.1"/>
    </source>
</evidence>
<comment type="caution">
    <text evidence="1">The sequence shown here is derived from an EMBL/GenBank/DDBJ whole genome shotgun (WGS) entry which is preliminary data.</text>
</comment>
<organism evidence="1 2">
    <name type="scientific">Longimicrobium terrae</name>
    <dbReference type="NCBI Taxonomy" id="1639882"/>
    <lineage>
        <taxon>Bacteria</taxon>
        <taxon>Pseudomonadati</taxon>
        <taxon>Gemmatimonadota</taxon>
        <taxon>Longimicrobiia</taxon>
        <taxon>Longimicrobiales</taxon>
        <taxon>Longimicrobiaceae</taxon>
        <taxon>Longimicrobium</taxon>
    </lineage>
</organism>